<feature type="compositionally biased region" description="Basic and acidic residues" evidence="1">
    <location>
        <begin position="415"/>
        <end position="428"/>
    </location>
</feature>
<evidence type="ECO:0000313" key="3">
    <source>
        <dbReference type="EMBL" id="WWC68053.1"/>
    </source>
</evidence>
<feature type="region of interest" description="Disordered" evidence="1">
    <location>
        <begin position="172"/>
        <end position="211"/>
    </location>
</feature>
<evidence type="ECO:0000313" key="2">
    <source>
        <dbReference type="EMBL" id="OCF47159.1"/>
    </source>
</evidence>
<reference evidence="2" key="1">
    <citation type="submission" date="2013-07" db="EMBL/GenBank/DDBJ databases">
        <title>The Genome Sequence of Cryptococcus pinus CBS10737.</title>
        <authorList>
            <consortium name="The Broad Institute Genome Sequencing Platform"/>
            <person name="Cuomo C."/>
            <person name="Litvintseva A."/>
            <person name="Chen Y."/>
            <person name="Heitman J."/>
            <person name="Sun S."/>
            <person name="Springer D."/>
            <person name="Dromer F."/>
            <person name="Young S.K."/>
            <person name="Zeng Q."/>
            <person name="Gargeya S."/>
            <person name="Fitzgerald M."/>
            <person name="Abouelleil A."/>
            <person name="Alvarado L."/>
            <person name="Berlin A.M."/>
            <person name="Chapman S.B."/>
            <person name="Dewar J."/>
            <person name="Goldberg J."/>
            <person name="Griggs A."/>
            <person name="Gujja S."/>
            <person name="Hansen M."/>
            <person name="Howarth C."/>
            <person name="Imamovic A."/>
            <person name="Larimer J."/>
            <person name="McCowan C."/>
            <person name="Murphy C."/>
            <person name="Pearson M."/>
            <person name="Priest M."/>
            <person name="Roberts A."/>
            <person name="Saif S."/>
            <person name="Shea T."/>
            <person name="Sykes S."/>
            <person name="Wortman J."/>
            <person name="Nusbaum C."/>
            <person name="Birren B."/>
        </authorList>
    </citation>
    <scope>NUCLEOTIDE SEQUENCE [LARGE SCALE GENOMIC DNA]</scope>
    <source>
        <strain evidence="2">CBS 10737</strain>
    </source>
</reference>
<dbReference type="RefSeq" id="XP_019008378.1">
    <property type="nucleotide sequence ID" value="XM_019158632.1"/>
</dbReference>
<feature type="region of interest" description="Disordered" evidence="1">
    <location>
        <begin position="415"/>
        <end position="478"/>
    </location>
</feature>
<evidence type="ECO:0000313" key="4">
    <source>
        <dbReference type="Proteomes" id="UP000094020"/>
    </source>
</evidence>
<protein>
    <submittedName>
        <fullName evidence="2">Uncharacterized protein</fullName>
    </submittedName>
</protein>
<feature type="region of interest" description="Disordered" evidence="1">
    <location>
        <begin position="335"/>
        <end position="356"/>
    </location>
</feature>
<feature type="compositionally biased region" description="Low complexity" evidence="1">
    <location>
        <begin position="194"/>
        <end position="207"/>
    </location>
</feature>
<feature type="region of interest" description="Disordered" evidence="1">
    <location>
        <begin position="526"/>
        <end position="548"/>
    </location>
</feature>
<evidence type="ECO:0000256" key="1">
    <source>
        <dbReference type="SAM" id="MobiDB-lite"/>
    </source>
</evidence>
<reference evidence="2" key="3">
    <citation type="submission" date="2016-07" db="EMBL/GenBank/DDBJ databases">
        <title>Evolution of pathogenesis and genome organization in the Tremellales.</title>
        <authorList>
            <person name="Cuomo C."/>
            <person name="Litvintseva A."/>
            <person name="Heitman J."/>
            <person name="Chen Y."/>
            <person name="Sun S."/>
            <person name="Springer D."/>
            <person name="Dromer F."/>
            <person name="Young S."/>
            <person name="Zeng Q."/>
            <person name="Chapman S."/>
            <person name="Gujja S."/>
            <person name="Saif S."/>
            <person name="Birren B."/>
        </authorList>
    </citation>
    <scope>NUCLEOTIDE SEQUENCE</scope>
    <source>
        <strain evidence="2">CBS 10737</strain>
    </source>
</reference>
<gene>
    <name evidence="2" type="ORF">I206_06937</name>
    <name evidence="3" type="ORF">I206_101972</name>
</gene>
<feature type="region of interest" description="Disordered" evidence="1">
    <location>
        <begin position="99"/>
        <end position="120"/>
    </location>
</feature>
<feature type="region of interest" description="Disordered" evidence="1">
    <location>
        <begin position="565"/>
        <end position="600"/>
    </location>
</feature>
<sequence length="600" mass="65504">MSPYPLSQGEDSVPSTTPESTYMDTFSPPTPLLETPSFENPPQTEYDYEDEHENIEEILEPSSPTSEVGIINENLSLTLSDVNKDPILSDLAHKQSFSTLTSEPRNLTGPTFKARPAPVTSDVVRPRMTKSSALRAGLNWDDIKPKSTVAEGEEVSNTPGYRRVGLGISIPSLASPSITPRPTRSSQLRSRVDAPASPSIKSPISQSTGPNLQRALSVPLISCLGSPAILPRQNRTSALRAAGEKGNAGYRDFEKLQQEKAAQKVKEAIAIDNKAKSRKEREERRKTIGAGLSCFEKPSMEVKQNKTSALRAAGEKGNAGYRNFERIQAEKEAQMLKAQSSLDNREKSKKEREERRKTLGLNVIALNEPEIPVKHNKASALRAAGEKGNNGYRNYEKLQAEKEAAKSMAEIAKENKERAKKEREERRKTFSITPGKPLITPRLNKTSLLRTNRSKSISSISSLKSPVSAHPRSRPSTSHTLIRTTSAFNVSSADDVSIDKKIQASVKSLGKPSITPRLNRTAILRTPKTLGGSNTDTRPLLPSPASATPVQRRINIPTFLRSVASSSSVTQLPMSPGQEPRPTKASLLRAELGNRAISGS</sequence>
<feature type="compositionally biased region" description="Polar residues" evidence="1">
    <location>
        <begin position="9"/>
        <end position="24"/>
    </location>
</feature>
<dbReference type="OrthoDB" id="2162449at2759"/>
<feature type="region of interest" description="Disordered" evidence="1">
    <location>
        <begin position="1"/>
        <end position="50"/>
    </location>
</feature>
<dbReference type="GeneID" id="30175306"/>
<reference evidence="3" key="2">
    <citation type="submission" date="2013-07" db="EMBL/GenBank/DDBJ databases">
        <authorList>
            <consortium name="The Broad Institute Genome Sequencing Platform"/>
            <person name="Cuomo C."/>
            <person name="Litvintseva A."/>
            <person name="Chen Y."/>
            <person name="Heitman J."/>
            <person name="Sun S."/>
            <person name="Springer D."/>
            <person name="Dromer F."/>
            <person name="Young S.K."/>
            <person name="Zeng Q."/>
            <person name="Gargeya S."/>
            <person name="Fitzgerald M."/>
            <person name="Abouelleil A."/>
            <person name="Alvarado L."/>
            <person name="Berlin A.M."/>
            <person name="Chapman S.B."/>
            <person name="Dewar J."/>
            <person name="Goldberg J."/>
            <person name="Griggs A."/>
            <person name="Gujja S."/>
            <person name="Hansen M."/>
            <person name="Howarth C."/>
            <person name="Imamovic A."/>
            <person name="Larimer J."/>
            <person name="McCowan C."/>
            <person name="Murphy C."/>
            <person name="Pearson M."/>
            <person name="Priest M."/>
            <person name="Roberts A."/>
            <person name="Saif S."/>
            <person name="Shea T."/>
            <person name="Sykes S."/>
            <person name="Wortman J."/>
            <person name="Nusbaum C."/>
            <person name="Birren B."/>
        </authorList>
    </citation>
    <scope>NUCLEOTIDE SEQUENCE</scope>
    <source>
        <strain evidence="3">CBS 10737</strain>
    </source>
</reference>
<dbReference type="Proteomes" id="UP000094020">
    <property type="component" value="Chromosome 2"/>
</dbReference>
<feature type="compositionally biased region" description="Low complexity" evidence="1">
    <location>
        <begin position="175"/>
        <end position="186"/>
    </location>
</feature>
<feature type="compositionally biased region" description="Polar residues" evidence="1">
    <location>
        <begin position="99"/>
        <end position="109"/>
    </location>
</feature>
<organism evidence="2">
    <name type="scientific">Kwoniella pini CBS 10737</name>
    <dbReference type="NCBI Taxonomy" id="1296096"/>
    <lineage>
        <taxon>Eukaryota</taxon>
        <taxon>Fungi</taxon>
        <taxon>Dikarya</taxon>
        <taxon>Basidiomycota</taxon>
        <taxon>Agaricomycotina</taxon>
        <taxon>Tremellomycetes</taxon>
        <taxon>Tremellales</taxon>
        <taxon>Cryptococcaceae</taxon>
        <taxon>Kwoniella</taxon>
    </lineage>
</organism>
<proteinExistence type="predicted"/>
<dbReference type="EMBL" id="CP144520">
    <property type="protein sequence ID" value="WWC68053.1"/>
    <property type="molecule type" value="Genomic_DNA"/>
</dbReference>
<dbReference type="EMBL" id="KV700117">
    <property type="protein sequence ID" value="OCF47159.1"/>
    <property type="molecule type" value="Genomic_DNA"/>
</dbReference>
<keyword evidence="4" id="KW-1185">Reference proteome</keyword>
<dbReference type="KEGG" id="kpin:30175306"/>
<dbReference type="AlphaFoldDB" id="A0A1B9HV68"/>
<dbReference type="STRING" id="1296096.A0A1B9HV68"/>
<reference evidence="3" key="4">
    <citation type="submission" date="2024-02" db="EMBL/GenBank/DDBJ databases">
        <title>Comparative genomics of Cryptococcus and Kwoniella reveals pathogenesis evolution and contrasting modes of karyotype evolution via chromosome fusion or intercentromeric recombination.</title>
        <authorList>
            <person name="Coelho M.A."/>
            <person name="David-Palma M."/>
            <person name="Shea T."/>
            <person name="Bowers K."/>
            <person name="McGinley-Smith S."/>
            <person name="Mohammad A.W."/>
            <person name="Gnirke A."/>
            <person name="Yurkov A.M."/>
            <person name="Nowrousian M."/>
            <person name="Sun S."/>
            <person name="Cuomo C.A."/>
            <person name="Heitman J."/>
        </authorList>
    </citation>
    <scope>NUCLEOTIDE SEQUENCE</scope>
    <source>
        <strain evidence="3">CBS 10737</strain>
    </source>
</reference>
<accession>A0A1B9HV68</accession>
<feature type="compositionally biased region" description="Basic and acidic residues" evidence="1">
    <location>
        <begin position="343"/>
        <end position="356"/>
    </location>
</feature>
<feature type="compositionally biased region" description="Low complexity" evidence="1">
    <location>
        <begin position="454"/>
        <end position="465"/>
    </location>
</feature>
<name>A0A1B9HV68_9TREE</name>